<dbReference type="PROSITE" id="PS50010">
    <property type="entry name" value="DH_2"/>
    <property type="match status" value="1"/>
</dbReference>
<evidence type="ECO:0000256" key="2">
    <source>
        <dbReference type="PROSITE-ProRule" id="PRU00192"/>
    </source>
</evidence>
<feature type="domain" description="SH3" evidence="3">
    <location>
        <begin position="1"/>
        <end position="27"/>
    </location>
</feature>
<protein>
    <submittedName>
        <fullName evidence="5">SH3 domain-containing protein</fullName>
    </submittedName>
</protein>
<dbReference type="Pfam" id="PF00621">
    <property type="entry name" value="RhoGEF"/>
    <property type="match status" value="1"/>
</dbReference>
<sequence length="234" mass="26704">LEGGWWEGTFNLNTGWFPSDYVVVIPPSERFLRPRAGVADGTAPAAPLTNGDQAAQQIASFGADSSRQAYRQQIMKGFLESELEYVQSITKFYNNVMLKMKTSKLVSDENYQVLCGNLQLLVVHQSEVFEKMNESVQSNPNNAKIGGILLRAAPLLRQLLRFYCENHPKAVDLILRNRFLFYFSFSFRSEYERIAVELGYSLKNLISDLSRPFRHLETYASTLNELERSMSESH</sequence>
<dbReference type="GO" id="GO:0005737">
    <property type="term" value="C:cytoplasm"/>
    <property type="evidence" value="ECO:0007669"/>
    <property type="project" value="TreeGrafter"/>
</dbReference>
<dbReference type="SUPFAM" id="SSF48065">
    <property type="entry name" value="DBL homology domain (DH-domain)"/>
    <property type="match status" value="1"/>
</dbReference>
<evidence type="ECO:0000256" key="1">
    <source>
        <dbReference type="ARBA" id="ARBA00022443"/>
    </source>
</evidence>
<dbReference type="InterPro" id="IPR036028">
    <property type="entry name" value="SH3-like_dom_sf"/>
</dbReference>
<dbReference type="AlphaFoldDB" id="A0A0M3J815"/>
<dbReference type="WBParaSite" id="ASIM_0000371401-mRNA-1">
    <property type="protein sequence ID" value="ASIM_0000371401-mRNA-1"/>
    <property type="gene ID" value="ASIM_0000371401"/>
</dbReference>
<dbReference type="InterPro" id="IPR000219">
    <property type="entry name" value="DH_dom"/>
</dbReference>
<dbReference type="SUPFAM" id="SSF50044">
    <property type="entry name" value="SH3-domain"/>
    <property type="match status" value="1"/>
</dbReference>
<proteinExistence type="predicted"/>
<dbReference type="InterPro" id="IPR001452">
    <property type="entry name" value="SH3_domain"/>
</dbReference>
<accession>A0A0M3J815</accession>
<dbReference type="PROSITE" id="PS50002">
    <property type="entry name" value="SH3"/>
    <property type="match status" value="1"/>
</dbReference>
<organism evidence="5">
    <name type="scientific">Anisakis simplex</name>
    <name type="common">Herring worm</name>
    <dbReference type="NCBI Taxonomy" id="6269"/>
    <lineage>
        <taxon>Eukaryota</taxon>
        <taxon>Metazoa</taxon>
        <taxon>Ecdysozoa</taxon>
        <taxon>Nematoda</taxon>
        <taxon>Chromadorea</taxon>
        <taxon>Rhabditida</taxon>
        <taxon>Spirurina</taxon>
        <taxon>Ascaridomorpha</taxon>
        <taxon>Ascaridoidea</taxon>
        <taxon>Anisakidae</taxon>
        <taxon>Anisakis</taxon>
        <taxon>Anisakis simplex complex</taxon>
    </lineage>
</organism>
<evidence type="ECO:0000313" key="5">
    <source>
        <dbReference type="WBParaSite" id="ASIM_0000371401-mRNA-1"/>
    </source>
</evidence>
<dbReference type="Gene3D" id="1.20.900.10">
    <property type="entry name" value="Dbl homology (DH) domain"/>
    <property type="match status" value="1"/>
</dbReference>
<feature type="domain" description="DH" evidence="4">
    <location>
        <begin position="70"/>
        <end position="234"/>
    </location>
</feature>
<dbReference type="GO" id="GO:0005085">
    <property type="term" value="F:guanyl-nucleotide exchange factor activity"/>
    <property type="evidence" value="ECO:0007669"/>
    <property type="project" value="InterPro"/>
</dbReference>
<keyword evidence="1 2" id="KW-0728">SH3 domain</keyword>
<dbReference type="PANTHER" id="PTHR46026">
    <property type="entry name" value="RHO-TYPE GUANINE NUCLEOTIDE EXCHANGE FACTOR, ISOFORM F"/>
    <property type="match status" value="1"/>
</dbReference>
<evidence type="ECO:0000259" key="3">
    <source>
        <dbReference type="PROSITE" id="PS50002"/>
    </source>
</evidence>
<dbReference type="InterPro" id="IPR035899">
    <property type="entry name" value="DBL_dom_sf"/>
</dbReference>
<name>A0A0M3J815_ANISI</name>
<reference evidence="5" key="1">
    <citation type="submission" date="2017-02" db="UniProtKB">
        <authorList>
            <consortium name="WormBaseParasite"/>
        </authorList>
    </citation>
    <scope>IDENTIFICATION</scope>
</reference>
<evidence type="ECO:0000259" key="4">
    <source>
        <dbReference type="PROSITE" id="PS50010"/>
    </source>
</evidence>
<dbReference type="Gene3D" id="2.30.30.40">
    <property type="entry name" value="SH3 Domains"/>
    <property type="match status" value="1"/>
</dbReference>
<dbReference type="PANTHER" id="PTHR46026:SF1">
    <property type="entry name" value="RHO-TYPE GUANINE NUCLEOTIDE EXCHANGE FACTOR, ISOFORM F"/>
    <property type="match status" value="1"/>
</dbReference>